<evidence type="ECO:0000256" key="1">
    <source>
        <dbReference type="SAM" id="MobiDB-lite"/>
    </source>
</evidence>
<feature type="compositionally biased region" description="Basic and acidic residues" evidence="1">
    <location>
        <begin position="84"/>
        <end position="97"/>
    </location>
</feature>
<evidence type="ECO:0000313" key="3">
    <source>
        <dbReference type="Proteomes" id="UP000756921"/>
    </source>
</evidence>
<name>A0A9P6KW43_9PLEO</name>
<dbReference type="OrthoDB" id="62952at2759"/>
<dbReference type="PANTHER" id="PTHR42085:SF2">
    <property type="entry name" value="F-BOX DOMAIN-CONTAINING PROTEIN"/>
    <property type="match status" value="1"/>
</dbReference>
<comment type="caution">
    <text evidence="2">The sequence shown here is derived from an EMBL/GenBank/DDBJ whole genome shotgun (WGS) entry which is preliminary data.</text>
</comment>
<keyword evidence="3" id="KW-1185">Reference proteome</keyword>
<dbReference type="AlphaFoldDB" id="A0A9P6KW43"/>
<proteinExistence type="predicted"/>
<feature type="region of interest" description="Disordered" evidence="1">
    <location>
        <begin position="374"/>
        <end position="396"/>
    </location>
</feature>
<dbReference type="Proteomes" id="UP000756921">
    <property type="component" value="Unassembled WGS sequence"/>
</dbReference>
<feature type="compositionally biased region" description="Low complexity" evidence="1">
    <location>
        <begin position="28"/>
        <end position="39"/>
    </location>
</feature>
<dbReference type="EMBL" id="WJXW01000001">
    <property type="protein sequence ID" value="KAF9740726.1"/>
    <property type="molecule type" value="Genomic_DNA"/>
</dbReference>
<accession>A0A9P6KW43</accession>
<evidence type="ECO:0000313" key="2">
    <source>
        <dbReference type="EMBL" id="KAF9740726.1"/>
    </source>
</evidence>
<gene>
    <name evidence="2" type="ORF">PMIN01_00265</name>
</gene>
<dbReference type="PANTHER" id="PTHR42085">
    <property type="entry name" value="F-BOX DOMAIN-CONTAINING PROTEIN"/>
    <property type="match status" value="1"/>
</dbReference>
<dbReference type="InterPro" id="IPR038883">
    <property type="entry name" value="AN11006-like"/>
</dbReference>
<feature type="region of interest" description="Disordered" evidence="1">
    <location>
        <begin position="28"/>
        <end position="50"/>
    </location>
</feature>
<protein>
    <submittedName>
        <fullName evidence="2">Uncharacterized protein</fullName>
    </submittedName>
</protein>
<feature type="region of interest" description="Disordered" evidence="1">
    <location>
        <begin position="72"/>
        <end position="97"/>
    </location>
</feature>
<reference evidence="2" key="1">
    <citation type="journal article" date="2020" name="Mol. Plant Microbe Interact.">
        <title>Genome Sequence of the Biocontrol Agent Coniothyrium minitans strain Conio (IMI 134523).</title>
        <authorList>
            <person name="Patel D."/>
            <person name="Shittu T.A."/>
            <person name="Baroncelli R."/>
            <person name="Muthumeenakshi S."/>
            <person name="Osborne T.H."/>
            <person name="Janganan T.K."/>
            <person name="Sreenivasaprasad S."/>
        </authorList>
    </citation>
    <scope>NUCLEOTIDE SEQUENCE</scope>
    <source>
        <strain evidence="2">Conio</strain>
    </source>
</reference>
<sequence length="396" mass="45330">MRLDNFGPDYTYNPANEPEETRMARLHSLLTKSKSSTSDPSPPSKKKNLRLTQIMHKDPQTVSDGQMRAFDMLDRTPPRTPSRTNDDRALKPSPHLDRSKWRAAAMIQYHQDELKIRSWQQHDDPNLFRFQALPPELRMAVYFELLVTDDRVLPTWRGPRKATKQQKQMHINILLTCKMCRDEGLQVLYGENIFDFGEICNRPNNFSKPFVARIGLRNASLIRIVFAEYSAASEELSQSDTTPTTPRLHDPKPTQLSVAHLRTFLSTFGISLPSLRLLAISIMPYGNDQATDYLLKLADAAVRNNMHLRVKWLDAKNEKDRLGQLVERICEREKGLAKADYWTDVDGWIGISFAPPSSGREWIVYQGVRGKEGDVVNGKEEHDTEEGDSVESDRPL</sequence>
<organism evidence="2 3">
    <name type="scientific">Paraphaeosphaeria minitans</name>
    <dbReference type="NCBI Taxonomy" id="565426"/>
    <lineage>
        <taxon>Eukaryota</taxon>
        <taxon>Fungi</taxon>
        <taxon>Dikarya</taxon>
        <taxon>Ascomycota</taxon>
        <taxon>Pezizomycotina</taxon>
        <taxon>Dothideomycetes</taxon>
        <taxon>Pleosporomycetidae</taxon>
        <taxon>Pleosporales</taxon>
        <taxon>Massarineae</taxon>
        <taxon>Didymosphaeriaceae</taxon>
        <taxon>Paraphaeosphaeria</taxon>
    </lineage>
</organism>